<dbReference type="PANTHER" id="PTHR47706:SF9">
    <property type="entry name" value="NMRA-LIKE DOMAIN-CONTAINING PROTEIN-RELATED"/>
    <property type="match status" value="1"/>
</dbReference>
<dbReference type="InterPro" id="IPR001509">
    <property type="entry name" value="Epimerase_deHydtase"/>
</dbReference>
<dbReference type="EMBL" id="JBEZFP010000078">
    <property type="protein sequence ID" value="MEU8137037.1"/>
    <property type="molecule type" value="Genomic_DNA"/>
</dbReference>
<evidence type="ECO:0000256" key="2">
    <source>
        <dbReference type="ARBA" id="ARBA00023002"/>
    </source>
</evidence>
<protein>
    <submittedName>
        <fullName evidence="4">NAD-dependent epimerase/dehydratase family protein</fullName>
    </submittedName>
</protein>
<evidence type="ECO:0000256" key="1">
    <source>
        <dbReference type="ARBA" id="ARBA00022857"/>
    </source>
</evidence>
<keyword evidence="5" id="KW-1185">Reference proteome</keyword>
<dbReference type="InterPro" id="IPR036291">
    <property type="entry name" value="NAD(P)-bd_dom_sf"/>
</dbReference>
<reference evidence="4 5" key="1">
    <citation type="submission" date="2024-06" db="EMBL/GenBank/DDBJ databases">
        <title>The Natural Products Discovery Center: Release of the First 8490 Sequenced Strains for Exploring Actinobacteria Biosynthetic Diversity.</title>
        <authorList>
            <person name="Kalkreuter E."/>
            <person name="Kautsar S.A."/>
            <person name="Yang D."/>
            <person name="Bader C.D."/>
            <person name="Teijaro C.N."/>
            <person name="Fluegel L."/>
            <person name="Davis C.M."/>
            <person name="Simpson J.R."/>
            <person name="Lauterbach L."/>
            <person name="Steele A.D."/>
            <person name="Gui C."/>
            <person name="Meng S."/>
            <person name="Li G."/>
            <person name="Viehrig K."/>
            <person name="Ye F."/>
            <person name="Su P."/>
            <person name="Kiefer A.F."/>
            <person name="Nichols A."/>
            <person name="Cepeda A.J."/>
            <person name="Yan W."/>
            <person name="Fan B."/>
            <person name="Jiang Y."/>
            <person name="Adhikari A."/>
            <person name="Zheng C.-J."/>
            <person name="Schuster L."/>
            <person name="Cowan T.M."/>
            <person name="Smanski M.J."/>
            <person name="Chevrette M.G."/>
            <person name="De Carvalho L.P.S."/>
            <person name="Shen B."/>
        </authorList>
    </citation>
    <scope>NUCLEOTIDE SEQUENCE [LARGE SCALE GENOMIC DNA]</scope>
    <source>
        <strain evidence="4 5">NPDC048946</strain>
    </source>
</reference>
<organism evidence="4 5">
    <name type="scientific">Streptodolium elevatio</name>
    <dbReference type="NCBI Taxonomy" id="3157996"/>
    <lineage>
        <taxon>Bacteria</taxon>
        <taxon>Bacillati</taxon>
        <taxon>Actinomycetota</taxon>
        <taxon>Actinomycetes</taxon>
        <taxon>Kitasatosporales</taxon>
        <taxon>Streptomycetaceae</taxon>
        <taxon>Streptodolium</taxon>
    </lineage>
</organism>
<feature type="domain" description="NAD-dependent epimerase/dehydratase" evidence="3">
    <location>
        <begin position="5"/>
        <end position="210"/>
    </location>
</feature>
<evidence type="ECO:0000313" key="4">
    <source>
        <dbReference type="EMBL" id="MEU8137037.1"/>
    </source>
</evidence>
<dbReference type="PANTHER" id="PTHR47706">
    <property type="entry name" value="NMRA-LIKE FAMILY PROTEIN"/>
    <property type="match status" value="1"/>
</dbReference>
<comment type="caution">
    <text evidence="4">The sequence shown here is derived from an EMBL/GenBank/DDBJ whole genome shotgun (WGS) entry which is preliminary data.</text>
</comment>
<name>A0ABV3DNK3_9ACTN</name>
<dbReference type="InterPro" id="IPR051609">
    <property type="entry name" value="NmrA/Isoflavone_reductase-like"/>
</dbReference>
<evidence type="ECO:0000259" key="3">
    <source>
        <dbReference type="Pfam" id="PF01370"/>
    </source>
</evidence>
<gene>
    <name evidence="4" type="ORF">AB0C36_26425</name>
</gene>
<accession>A0ABV3DNK3</accession>
<dbReference type="Gene3D" id="3.40.50.720">
    <property type="entry name" value="NAD(P)-binding Rossmann-like Domain"/>
    <property type="match status" value="1"/>
</dbReference>
<dbReference type="RefSeq" id="WP_358358317.1">
    <property type="nucleotide sequence ID" value="NZ_JBEZFP010000078.1"/>
</dbReference>
<evidence type="ECO:0000313" key="5">
    <source>
        <dbReference type="Proteomes" id="UP001551482"/>
    </source>
</evidence>
<proteinExistence type="predicted"/>
<keyword evidence="1" id="KW-0521">NADP</keyword>
<sequence length="311" mass="33386">MPLHVITGAGATGVATAQLLAESGERVRIVSRSGRGPEHPLVERVAADVTDADRLTELLSGARTLYNCAAPAYDRWREEFPPLADALLTAAERAGTDYVMLGNIYGYGPFEGPLRPEQPMAPTTGKGRVRADMWHRALAAHEAGRVRVTEIRASDYLGPHAFSLYNLMVTPYLLAGEEALYPADLDVAHSWTYTGDVARTLVAAAAGPDEVWGRAWFVPSVSDASARELTARLAEVANTPAPRLERMGADALAQLAAQDSVMAEIEEMQYLDDRDCVLDASETEAVLGVKPAALDDVLREMADAARQSVGG</sequence>
<dbReference type="SUPFAM" id="SSF51735">
    <property type="entry name" value="NAD(P)-binding Rossmann-fold domains"/>
    <property type="match status" value="1"/>
</dbReference>
<keyword evidence="2" id="KW-0560">Oxidoreductase</keyword>
<dbReference type="Pfam" id="PF01370">
    <property type="entry name" value="Epimerase"/>
    <property type="match status" value="1"/>
</dbReference>
<dbReference type="Proteomes" id="UP001551482">
    <property type="component" value="Unassembled WGS sequence"/>
</dbReference>